<dbReference type="Proteomes" id="UP001183582">
    <property type="component" value="Unassembled WGS sequence"/>
</dbReference>
<proteinExistence type="predicted"/>
<comment type="caution">
    <text evidence="1">The sequence shown here is derived from an EMBL/GenBank/DDBJ whole genome shotgun (WGS) entry which is preliminary data.</text>
</comment>
<accession>A0AAJ2HG86</accession>
<organism evidence="1 2">
    <name type="scientific">Microbacterium aurantiacum</name>
    <dbReference type="NCBI Taxonomy" id="162393"/>
    <lineage>
        <taxon>Bacteria</taxon>
        <taxon>Bacillati</taxon>
        <taxon>Actinomycetota</taxon>
        <taxon>Actinomycetes</taxon>
        <taxon>Micrococcales</taxon>
        <taxon>Microbacteriaceae</taxon>
        <taxon>Microbacterium</taxon>
    </lineage>
</organism>
<evidence type="ECO:0000313" key="1">
    <source>
        <dbReference type="EMBL" id="MDS0246947.1"/>
    </source>
</evidence>
<dbReference type="RefSeq" id="WP_310892227.1">
    <property type="nucleotide sequence ID" value="NZ_BAAAGR010000010.1"/>
</dbReference>
<dbReference type="EMBL" id="JAHWXH010000005">
    <property type="protein sequence ID" value="MDS0246947.1"/>
    <property type="molecule type" value="Genomic_DNA"/>
</dbReference>
<name>A0AAJ2HG86_9MICO</name>
<evidence type="ECO:0000313" key="2">
    <source>
        <dbReference type="Proteomes" id="UP001183582"/>
    </source>
</evidence>
<reference evidence="1 2" key="1">
    <citation type="submission" date="2021-06" db="EMBL/GenBank/DDBJ databases">
        <title>Genome-based taxonomic framework of Microbacterium strains isolated from marine environment, the description of four new species and reclassification of four preexisting species.</title>
        <authorList>
            <person name="Lee S.D."/>
            <person name="Kim S.-M."/>
            <person name="Byeon Y.-S."/>
            <person name="Yang H.L."/>
            <person name="Kim I.S."/>
        </authorList>
    </citation>
    <scope>NUCLEOTIDE SEQUENCE [LARGE SCALE GENOMIC DNA]</scope>
    <source>
        <strain evidence="1 2">KACC 20514</strain>
    </source>
</reference>
<gene>
    <name evidence="1" type="ORF">KZC50_15220</name>
</gene>
<protein>
    <submittedName>
        <fullName evidence="1">Uncharacterized protein</fullName>
    </submittedName>
</protein>
<dbReference type="GeneID" id="301459612"/>
<dbReference type="AlphaFoldDB" id="A0AAJ2HG86"/>
<sequence length="175" mass="19598">MSDYLPAALPGVATSIYRRGDGTVAVQVAAKSLFSFDVAHRKKMWWVLPSERAPFGRFIEPQTLHRNPGRVPLHVAQILFWNGWSLLDSDVEPADELHHLSDVEGTAFQRYEGDLLARAAYMFAARQAAGQVVPSPRPDEIFLAKQMLAQFDEQLGEFGLTMESWAHSDLGNMWG</sequence>